<evidence type="ECO:0000256" key="6">
    <source>
        <dbReference type="ARBA" id="ARBA00035254"/>
    </source>
</evidence>
<dbReference type="Pfam" id="PF00163">
    <property type="entry name" value="Ribosomal_S4"/>
    <property type="match status" value="1"/>
</dbReference>
<dbReference type="AlphaFoldDB" id="A0A1J5HBC4"/>
<dbReference type="Gene3D" id="3.10.290.10">
    <property type="entry name" value="RNA-binding S4 domain"/>
    <property type="match status" value="1"/>
</dbReference>
<dbReference type="InterPro" id="IPR001912">
    <property type="entry name" value="Ribosomal_uS4_N"/>
</dbReference>
<evidence type="ECO:0000256" key="5">
    <source>
        <dbReference type="ARBA" id="ARBA00023274"/>
    </source>
</evidence>
<dbReference type="PROSITE" id="PS50889">
    <property type="entry name" value="S4"/>
    <property type="match status" value="1"/>
</dbReference>
<dbReference type="EMBL" id="MNZM01000111">
    <property type="protein sequence ID" value="OIP82529.1"/>
    <property type="molecule type" value="Genomic_DNA"/>
</dbReference>
<dbReference type="Proteomes" id="UP000183758">
    <property type="component" value="Unassembled WGS sequence"/>
</dbReference>
<keyword evidence="3 7" id="KW-0694">RNA-binding</keyword>
<dbReference type="GO" id="GO:0042274">
    <property type="term" value="P:ribosomal small subunit biogenesis"/>
    <property type="evidence" value="ECO:0007669"/>
    <property type="project" value="TreeGrafter"/>
</dbReference>
<protein>
    <recommendedName>
        <fullName evidence="6 7">Small ribosomal subunit protein uS4</fullName>
    </recommendedName>
</protein>
<dbReference type="InterPro" id="IPR005709">
    <property type="entry name" value="Ribosomal_uS4_bac-type"/>
</dbReference>
<comment type="function">
    <text evidence="7">One of the primary rRNA binding proteins, it binds directly to 16S rRNA where it nucleates assembly of the body of the 30S subunit.</text>
</comment>
<dbReference type="HAMAP" id="MF_01306_B">
    <property type="entry name" value="Ribosomal_uS4_B"/>
    <property type="match status" value="1"/>
</dbReference>
<dbReference type="GO" id="GO:0006412">
    <property type="term" value="P:translation"/>
    <property type="evidence" value="ECO:0007669"/>
    <property type="project" value="UniProtKB-UniRule"/>
</dbReference>
<dbReference type="Pfam" id="PF01479">
    <property type="entry name" value="S4"/>
    <property type="match status" value="1"/>
</dbReference>
<proteinExistence type="inferred from homology"/>
<dbReference type="FunFam" id="3.10.290.10:FF:000001">
    <property type="entry name" value="30S ribosomal protein S4"/>
    <property type="match status" value="1"/>
</dbReference>
<accession>A0A1J5HBC4</accession>
<evidence type="ECO:0000313" key="11">
    <source>
        <dbReference type="EMBL" id="OIP82529.1"/>
    </source>
</evidence>
<dbReference type="GO" id="GO:0019843">
    <property type="term" value="F:rRNA binding"/>
    <property type="evidence" value="ECO:0007669"/>
    <property type="project" value="UniProtKB-UniRule"/>
</dbReference>
<keyword evidence="5 7" id="KW-0687">Ribonucleoprotein</keyword>
<dbReference type="PANTHER" id="PTHR11831">
    <property type="entry name" value="30S 40S RIBOSOMAL PROTEIN"/>
    <property type="match status" value="1"/>
</dbReference>
<dbReference type="InterPro" id="IPR002942">
    <property type="entry name" value="S4_RNA-bd"/>
</dbReference>
<comment type="caution">
    <text evidence="11">The sequence shown here is derived from an EMBL/GenBank/DDBJ whole genome shotgun (WGS) entry which is preliminary data.</text>
</comment>
<sequence length="207" mass="23363">MMRYTGPKNRISRREGIDLGLKTPGSKAQASLLKKINILPGQHGTKGRRKVSDHGKQLREKQKLRFYFGLTESQMKNYFKKAVRKTGNTGLFLCQALEKRLDNIVYRLGMTPTRASARQLVTHHHIKVNGKSVGSPSYVVKIGDQIEFAKNSTTKIPAIEKAVGNKDLILPTWLLRKGAVGKLNGETTSELIENQFNLRLVIEFYSR</sequence>
<evidence type="ECO:0000256" key="7">
    <source>
        <dbReference type="HAMAP-Rule" id="MF_01306"/>
    </source>
</evidence>
<gene>
    <name evidence="7" type="primary">rpsD</name>
    <name evidence="11" type="ORF">AUK04_04525</name>
</gene>
<comment type="subunit">
    <text evidence="7">Part of the 30S ribosomal subunit. Contacts protein S5. The interaction surface between S4 and S5 is involved in control of translational fidelity.</text>
</comment>
<dbReference type="CDD" id="cd00165">
    <property type="entry name" value="S4"/>
    <property type="match status" value="1"/>
</dbReference>
<dbReference type="PANTHER" id="PTHR11831:SF4">
    <property type="entry name" value="SMALL RIBOSOMAL SUBUNIT PROTEIN US4M"/>
    <property type="match status" value="1"/>
</dbReference>
<dbReference type="SMART" id="SM00363">
    <property type="entry name" value="S4"/>
    <property type="match status" value="1"/>
</dbReference>
<feature type="domain" description="Small ribosomal subunit protein uS4 N-terminal" evidence="10">
    <location>
        <begin position="3"/>
        <end position="98"/>
    </location>
</feature>
<dbReference type="SUPFAM" id="SSF55174">
    <property type="entry name" value="Alpha-L RNA-binding motif"/>
    <property type="match status" value="1"/>
</dbReference>
<dbReference type="InterPro" id="IPR036986">
    <property type="entry name" value="S4_RNA-bd_sf"/>
</dbReference>
<dbReference type="NCBIfam" id="NF003717">
    <property type="entry name" value="PRK05327.1"/>
    <property type="match status" value="1"/>
</dbReference>
<name>A0A1J5HBC4_9BACT</name>
<evidence type="ECO:0000256" key="2">
    <source>
        <dbReference type="ARBA" id="ARBA00022730"/>
    </source>
</evidence>
<evidence type="ECO:0000256" key="1">
    <source>
        <dbReference type="ARBA" id="ARBA00007465"/>
    </source>
</evidence>
<dbReference type="GO" id="GO:0015935">
    <property type="term" value="C:small ribosomal subunit"/>
    <property type="evidence" value="ECO:0007669"/>
    <property type="project" value="InterPro"/>
</dbReference>
<evidence type="ECO:0000256" key="3">
    <source>
        <dbReference type="ARBA" id="ARBA00022884"/>
    </source>
</evidence>
<evidence type="ECO:0000313" key="12">
    <source>
        <dbReference type="Proteomes" id="UP000183758"/>
    </source>
</evidence>
<dbReference type="GO" id="GO:0003735">
    <property type="term" value="F:structural constituent of ribosome"/>
    <property type="evidence" value="ECO:0007669"/>
    <property type="project" value="InterPro"/>
</dbReference>
<dbReference type="InterPro" id="IPR022801">
    <property type="entry name" value="Ribosomal_uS4"/>
</dbReference>
<feature type="domain" description="RNA-binding S4" evidence="9">
    <location>
        <begin position="99"/>
        <end position="165"/>
    </location>
</feature>
<evidence type="ECO:0000256" key="4">
    <source>
        <dbReference type="ARBA" id="ARBA00022980"/>
    </source>
</evidence>
<dbReference type="SMART" id="SM01390">
    <property type="entry name" value="Ribosomal_S4"/>
    <property type="match status" value="1"/>
</dbReference>
<keyword evidence="4 7" id="KW-0689">Ribosomal protein</keyword>
<organism evidence="11 12">
    <name type="scientific">Candidatus Roizmanbacteria bacterium CG2_30_33_16</name>
    <dbReference type="NCBI Taxonomy" id="1805340"/>
    <lineage>
        <taxon>Bacteria</taxon>
        <taxon>Candidatus Roizmaniibacteriota</taxon>
    </lineage>
</organism>
<reference evidence="11 12" key="1">
    <citation type="journal article" date="2016" name="Environ. Microbiol.">
        <title>Genomic resolution of a cold subsurface aquifer community provides metabolic insights for novel microbes adapted to high CO concentrations.</title>
        <authorList>
            <person name="Probst A.J."/>
            <person name="Castelle C.J."/>
            <person name="Singh A."/>
            <person name="Brown C.T."/>
            <person name="Anantharaman K."/>
            <person name="Sharon I."/>
            <person name="Hug L.A."/>
            <person name="Burstein D."/>
            <person name="Emerson J.B."/>
            <person name="Thomas B.C."/>
            <person name="Banfield J.F."/>
        </authorList>
    </citation>
    <scope>NUCLEOTIDE SEQUENCE [LARGE SCALE GENOMIC DNA]</scope>
    <source>
        <strain evidence="11">CG2_30_33_16</strain>
    </source>
</reference>
<evidence type="ECO:0000259" key="9">
    <source>
        <dbReference type="SMART" id="SM00363"/>
    </source>
</evidence>
<dbReference type="NCBIfam" id="TIGR01017">
    <property type="entry name" value="rpsD_bact"/>
    <property type="match status" value="1"/>
</dbReference>
<evidence type="ECO:0000259" key="10">
    <source>
        <dbReference type="SMART" id="SM01390"/>
    </source>
</evidence>
<evidence type="ECO:0000256" key="8">
    <source>
        <dbReference type="RuleBase" id="RU003699"/>
    </source>
</evidence>
<dbReference type="InterPro" id="IPR018079">
    <property type="entry name" value="Ribosomal_uS4_CS"/>
</dbReference>
<keyword evidence="2 7" id="KW-0699">rRNA-binding</keyword>
<comment type="similarity">
    <text evidence="1 7 8">Belongs to the universal ribosomal protein uS4 family.</text>
</comment>
<dbReference type="Gene3D" id="1.10.1050.10">
    <property type="entry name" value="Ribosomal Protein S4 Delta 41, Chain A, domain 1"/>
    <property type="match status" value="1"/>
</dbReference>
<comment type="function">
    <text evidence="7">With S5 and S12 plays an important role in translational accuracy.</text>
</comment>
<dbReference type="PROSITE" id="PS00632">
    <property type="entry name" value="RIBOSOMAL_S4"/>
    <property type="match status" value="1"/>
</dbReference>